<keyword evidence="5" id="KW-1185">Reference proteome</keyword>
<dbReference type="SUPFAM" id="SSF52058">
    <property type="entry name" value="L domain-like"/>
    <property type="match status" value="1"/>
</dbReference>
<evidence type="ECO:0000256" key="1">
    <source>
        <dbReference type="ARBA" id="ARBA00022614"/>
    </source>
</evidence>
<evidence type="ECO:0000313" key="4">
    <source>
        <dbReference type="EMBL" id="CAD7653230.1"/>
    </source>
</evidence>
<feature type="signal peptide" evidence="3">
    <location>
        <begin position="1"/>
        <end position="27"/>
    </location>
</feature>
<evidence type="ECO:0000256" key="3">
    <source>
        <dbReference type="SAM" id="SignalP"/>
    </source>
</evidence>
<keyword evidence="3" id="KW-0732">Signal</keyword>
<dbReference type="PANTHER" id="PTHR24366:SF96">
    <property type="entry name" value="LEUCINE RICH REPEAT CONTAINING 53"/>
    <property type="match status" value="1"/>
</dbReference>
<feature type="non-terminal residue" evidence="4">
    <location>
        <position position="409"/>
    </location>
</feature>
<keyword evidence="1" id="KW-0433">Leucine-rich repeat</keyword>
<dbReference type="InterPro" id="IPR001611">
    <property type="entry name" value="Leu-rich_rpt"/>
</dbReference>
<dbReference type="EMBL" id="CAJPVJ010006415">
    <property type="protein sequence ID" value="CAG2170417.1"/>
    <property type="molecule type" value="Genomic_DNA"/>
</dbReference>
<evidence type="ECO:0000313" key="5">
    <source>
        <dbReference type="Proteomes" id="UP000728032"/>
    </source>
</evidence>
<protein>
    <submittedName>
        <fullName evidence="4">Uncharacterized protein</fullName>
    </submittedName>
</protein>
<dbReference type="AlphaFoldDB" id="A0A7R9M446"/>
<organism evidence="4">
    <name type="scientific">Oppiella nova</name>
    <dbReference type="NCBI Taxonomy" id="334625"/>
    <lineage>
        <taxon>Eukaryota</taxon>
        <taxon>Metazoa</taxon>
        <taxon>Ecdysozoa</taxon>
        <taxon>Arthropoda</taxon>
        <taxon>Chelicerata</taxon>
        <taxon>Arachnida</taxon>
        <taxon>Acari</taxon>
        <taxon>Acariformes</taxon>
        <taxon>Sarcoptiformes</taxon>
        <taxon>Oribatida</taxon>
        <taxon>Brachypylina</taxon>
        <taxon>Oppioidea</taxon>
        <taxon>Oppiidae</taxon>
        <taxon>Oppiella</taxon>
    </lineage>
</organism>
<keyword evidence="2" id="KW-0677">Repeat</keyword>
<dbReference type="Pfam" id="PF13855">
    <property type="entry name" value="LRR_8"/>
    <property type="match status" value="1"/>
</dbReference>
<dbReference type="Proteomes" id="UP000728032">
    <property type="component" value="Unassembled WGS sequence"/>
</dbReference>
<dbReference type="PANTHER" id="PTHR24366">
    <property type="entry name" value="IG(IMMUNOGLOBULIN) AND LRR(LEUCINE RICH REPEAT) DOMAINS"/>
    <property type="match status" value="1"/>
</dbReference>
<dbReference type="OrthoDB" id="6500570at2759"/>
<name>A0A7R9M446_9ACAR</name>
<evidence type="ECO:0000256" key="2">
    <source>
        <dbReference type="ARBA" id="ARBA00022737"/>
    </source>
</evidence>
<dbReference type="InterPro" id="IPR032675">
    <property type="entry name" value="LRR_dom_sf"/>
</dbReference>
<gene>
    <name evidence="4" type="ORF">ONB1V03_LOCUS9887</name>
</gene>
<reference evidence="4" key="1">
    <citation type="submission" date="2020-11" db="EMBL/GenBank/DDBJ databases">
        <authorList>
            <person name="Tran Van P."/>
        </authorList>
    </citation>
    <scope>NUCLEOTIDE SEQUENCE</scope>
</reference>
<proteinExistence type="predicted"/>
<dbReference type="Gene3D" id="3.80.10.10">
    <property type="entry name" value="Ribonuclease Inhibitor"/>
    <property type="match status" value="1"/>
</dbReference>
<sequence>MRSHGRDYRTLIKIIAVLLALWLRVCAGVRCPPSTAIYPCSCAQYINQISCWNIRSDVNLTQVFVNLTQSVGKGVKQIVFDEFKLIDSDLTYLGSDADTIHDFFDGVAFNKIQITKNRKLRRIHRNVFKSSYNITTSVTISENPVLANDPPNDREIFDVLNSFQSATEIWLTDNNISTVPDRAFHRPQKSLAWLSLIDNNIVSVGAHAFHSLSALNYLLLDGNRIDRISSTALELSSDGSNTQLLRLFLRDNDLNDQSFESGTFDGIHRKVLLDLSKNNMTHLKKSVFAPVFRRNGSAVILRHNPLICDCNFKWLYDRRLLYNSSNHERPYYVHNIQCNGTRQDSVKHNELVDSHFQHCPRDDHPAVQCYVDSESDFDYQMCLNSANSLQTFHRLIHMCIVFGISCISH</sequence>
<dbReference type="EMBL" id="OC921240">
    <property type="protein sequence ID" value="CAD7653230.1"/>
    <property type="molecule type" value="Genomic_DNA"/>
</dbReference>
<accession>A0A7R9M446</accession>
<feature type="chain" id="PRO_5036211432" evidence="3">
    <location>
        <begin position="28"/>
        <end position="409"/>
    </location>
</feature>